<evidence type="ECO:0000256" key="1">
    <source>
        <dbReference type="SAM" id="MobiDB-lite"/>
    </source>
</evidence>
<evidence type="ECO:0000313" key="2">
    <source>
        <dbReference type="EMBL" id="CAD6190890.1"/>
    </source>
</evidence>
<feature type="region of interest" description="Disordered" evidence="1">
    <location>
        <begin position="1"/>
        <end position="20"/>
    </location>
</feature>
<comment type="caution">
    <text evidence="2">The sequence shown here is derived from an EMBL/GenBank/DDBJ whole genome shotgun (WGS) entry which is preliminary data.</text>
</comment>
<feature type="compositionally biased region" description="Polar residues" evidence="1">
    <location>
        <begin position="1"/>
        <end position="11"/>
    </location>
</feature>
<evidence type="ECO:0000313" key="3">
    <source>
        <dbReference type="Proteomes" id="UP000835052"/>
    </source>
</evidence>
<dbReference type="EMBL" id="CAJGYM010000018">
    <property type="protein sequence ID" value="CAD6190890.1"/>
    <property type="molecule type" value="Genomic_DNA"/>
</dbReference>
<keyword evidence="3" id="KW-1185">Reference proteome</keyword>
<dbReference type="Proteomes" id="UP000835052">
    <property type="component" value="Unassembled WGS sequence"/>
</dbReference>
<organism evidence="2 3">
    <name type="scientific">Caenorhabditis auriculariae</name>
    <dbReference type="NCBI Taxonomy" id="2777116"/>
    <lineage>
        <taxon>Eukaryota</taxon>
        <taxon>Metazoa</taxon>
        <taxon>Ecdysozoa</taxon>
        <taxon>Nematoda</taxon>
        <taxon>Chromadorea</taxon>
        <taxon>Rhabditida</taxon>
        <taxon>Rhabditina</taxon>
        <taxon>Rhabditomorpha</taxon>
        <taxon>Rhabditoidea</taxon>
        <taxon>Rhabditidae</taxon>
        <taxon>Peloderinae</taxon>
        <taxon>Caenorhabditis</taxon>
    </lineage>
</organism>
<dbReference type="AlphaFoldDB" id="A0A8S1HCA6"/>
<dbReference type="OrthoDB" id="6497308at2759"/>
<accession>A0A8S1HCA6</accession>
<name>A0A8S1HCA6_9PELO</name>
<sequence length="219" mass="24700">MDGKKPTTSTDNDSRRASSEVEVSIVGSPEIFGETSVHEDASLSALALVMNTSTGEALLQEMSCWQWVQIDDTKLPAVFRNNERYVAVHMVQLKCLSKFTTDISNDVLSRLTMISHKMTLSEAWIFNSINALTRKYDLGCQLLSANDELVKLNDVQIFYWNVKSLNLKRIMQQMEECFYSVAANRTLAAIVMKLKQQVQNDLEHVYAELARLGAPCLLD</sequence>
<protein>
    <submittedName>
        <fullName evidence="2">Uncharacterized protein</fullName>
    </submittedName>
</protein>
<proteinExistence type="predicted"/>
<reference evidence="2" key="1">
    <citation type="submission" date="2020-10" db="EMBL/GenBank/DDBJ databases">
        <authorList>
            <person name="Kikuchi T."/>
        </authorList>
    </citation>
    <scope>NUCLEOTIDE SEQUENCE</scope>
    <source>
        <strain evidence="2">NKZ352</strain>
    </source>
</reference>
<gene>
    <name evidence="2" type="ORF">CAUJ_LOCUS6809</name>
</gene>